<dbReference type="Pfam" id="PF00493">
    <property type="entry name" value="MCM"/>
    <property type="match status" value="1"/>
</dbReference>
<dbReference type="AlphaFoldDB" id="A0A4Z1SX93"/>
<dbReference type="Pfam" id="PF17207">
    <property type="entry name" value="MCM_OB"/>
    <property type="match status" value="1"/>
</dbReference>
<evidence type="ECO:0000256" key="1">
    <source>
        <dbReference type="ARBA" id="ARBA00022741"/>
    </source>
</evidence>
<evidence type="ECO:0000313" key="7">
    <source>
        <dbReference type="Proteomes" id="UP000315496"/>
    </source>
</evidence>
<dbReference type="Proteomes" id="UP000315496">
    <property type="component" value="Chromosome 1"/>
</dbReference>
<keyword evidence="1 4" id="KW-0547">Nucleotide-binding</keyword>
<sequence>MSSFQRNTELAKQFSRYNYAEHAQELRKAFERFASQPPGSLFVIDTDLLESTLQRCLIENYPHYRELIDEILTHLRLERGERQHLASITPIRLLRDFYTLITPPRALYAHRHRLREVGASTIGHLVLFSGVVTFISQVIPECQVAAFSCEACGGTQYVVVPHDTFLPPRRCDSQVCQERGVLLAPVYNTSLSAINSLNIAVVQELPSEVPDGEVPRTLTVHIRDLLQRTGSSMLTKDIRPGDVVTLWGTLLPAPVAGTVYRMEPVFQAEGWQRIGGDTQVVGPSIDFLELRANTPDLQALLLASFAPKIHGRRYEKLACLCSLVGGNDVQTPDMKMRGSINTLLVGDPGCAKSALLRFSCAVSERSVYIAGRGASGAGLTTAVVRVAGTTDIGLEGGALVMADQGVCALDELDKIAEEDRTAIYEVLEQGTVSIAKAGITATLNARTTVIAAANPYLSTWDETLSVKQNLNIPEALISRFDVVYIIRDKVHSDEDTSLAIHVADLHTRESVAAELAPRADERGIQHLTERQLQEYLKHAKTLTPVVGPELLRRYVDSYLEDRREKEVATPRALLSTIRISQAIAKLRLSPVVELDDIIQARELLKAAEASACAPKRATTQPTKTSAAIATNCIRRVLSRASNGMSMAQLRQEAVAAGAPEAELDAAVTRQLALNLIRLDDDGNYHLL</sequence>
<dbReference type="SMART" id="SM00350">
    <property type="entry name" value="MCM"/>
    <property type="match status" value="1"/>
</dbReference>
<dbReference type="InterPro" id="IPR027417">
    <property type="entry name" value="P-loop_NTPase"/>
</dbReference>
<dbReference type="InterPro" id="IPR012340">
    <property type="entry name" value="NA-bd_OB-fold"/>
</dbReference>
<dbReference type="GO" id="GO:0006271">
    <property type="term" value="P:DNA strand elongation involved in DNA replication"/>
    <property type="evidence" value="ECO:0007669"/>
    <property type="project" value="TreeGrafter"/>
</dbReference>
<evidence type="ECO:0000259" key="5">
    <source>
        <dbReference type="PROSITE" id="PS50051"/>
    </source>
</evidence>
<evidence type="ECO:0000256" key="2">
    <source>
        <dbReference type="ARBA" id="ARBA00022840"/>
    </source>
</evidence>
<accession>A0A4Z1SX93</accession>
<evidence type="ECO:0000256" key="3">
    <source>
        <dbReference type="ARBA" id="ARBA00023125"/>
    </source>
</evidence>
<evidence type="ECO:0000256" key="4">
    <source>
        <dbReference type="RuleBase" id="RU004070"/>
    </source>
</evidence>
<dbReference type="InterPro" id="IPR033762">
    <property type="entry name" value="MCM_OB"/>
</dbReference>
<dbReference type="GO" id="GO:0003697">
    <property type="term" value="F:single-stranded DNA binding"/>
    <property type="evidence" value="ECO:0007669"/>
    <property type="project" value="TreeGrafter"/>
</dbReference>
<dbReference type="OrthoDB" id="3207464at2759"/>
<dbReference type="Gene3D" id="2.20.28.10">
    <property type="match status" value="1"/>
</dbReference>
<keyword evidence="7" id="KW-1185">Reference proteome</keyword>
<comment type="similarity">
    <text evidence="4">Belongs to the MCM family.</text>
</comment>
<dbReference type="InterPro" id="IPR031327">
    <property type="entry name" value="MCM"/>
</dbReference>
<proteinExistence type="inferred from homology"/>
<dbReference type="SUPFAM" id="SSF52540">
    <property type="entry name" value="P-loop containing nucleoside triphosphate hydrolases"/>
    <property type="match status" value="1"/>
</dbReference>
<dbReference type="Gene3D" id="3.40.50.300">
    <property type="entry name" value="P-loop containing nucleotide triphosphate hydrolases"/>
    <property type="match status" value="1"/>
</dbReference>
<keyword evidence="2 4" id="KW-0067">ATP-binding</keyword>
<dbReference type="InterPro" id="IPR001208">
    <property type="entry name" value="MCM_dom"/>
</dbReference>
<reference evidence="6 7" key="1">
    <citation type="submission" date="2019-05" db="EMBL/GenBank/DDBJ databases">
        <title>The compact genome of Giardia muris reveals important steps in the evolution of intestinal protozoan parasites.</title>
        <authorList>
            <person name="Xu F."/>
            <person name="Jimenez-Gonzalez A."/>
            <person name="Einarsson E."/>
            <person name="Astvaldsson A."/>
            <person name="Peirasmaki D."/>
            <person name="Eckmann L."/>
            <person name="Andersson J.O."/>
            <person name="Svard S.G."/>
            <person name="Jerlstrom-Hultqvist J."/>
        </authorList>
    </citation>
    <scope>NUCLEOTIDE SEQUENCE [LARGE SCALE GENOMIC DNA]</scope>
    <source>
        <strain evidence="6 7">Roberts-Thomson</strain>
    </source>
</reference>
<dbReference type="InterPro" id="IPR041562">
    <property type="entry name" value="MCM_lid"/>
</dbReference>
<dbReference type="Gene3D" id="2.40.50.140">
    <property type="entry name" value="Nucleic acid-binding proteins"/>
    <property type="match status" value="1"/>
</dbReference>
<dbReference type="PANTHER" id="PTHR11630">
    <property type="entry name" value="DNA REPLICATION LICENSING FACTOR MCM FAMILY MEMBER"/>
    <property type="match status" value="1"/>
</dbReference>
<dbReference type="GO" id="GO:0017116">
    <property type="term" value="F:single-stranded DNA helicase activity"/>
    <property type="evidence" value="ECO:0007669"/>
    <property type="project" value="TreeGrafter"/>
</dbReference>
<keyword evidence="3 4" id="KW-0238">DNA-binding</keyword>
<feature type="domain" description="MCM C-terminal AAA(+) ATPase" evidence="5">
    <location>
        <begin position="297"/>
        <end position="502"/>
    </location>
</feature>
<dbReference type="GO" id="GO:0006270">
    <property type="term" value="P:DNA replication initiation"/>
    <property type="evidence" value="ECO:0007669"/>
    <property type="project" value="TreeGrafter"/>
</dbReference>
<dbReference type="PANTHER" id="PTHR11630:SF26">
    <property type="entry name" value="DNA REPLICATION LICENSING FACTOR MCM7"/>
    <property type="match status" value="1"/>
</dbReference>
<comment type="caution">
    <text evidence="6">The sequence shown here is derived from an EMBL/GenBank/DDBJ whole genome shotgun (WGS) entry which is preliminary data.</text>
</comment>
<gene>
    <name evidence="6" type="ORF">GMRT_14299</name>
</gene>
<dbReference type="GO" id="GO:0000727">
    <property type="term" value="P:double-strand break repair via break-induced replication"/>
    <property type="evidence" value="ECO:0007669"/>
    <property type="project" value="TreeGrafter"/>
</dbReference>
<dbReference type="GO" id="GO:0042555">
    <property type="term" value="C:MCM complex"/>
    <property type="evidence" value="ECO:0007669"/>
    <property type="project" value="TreeGrafter"/>
</dbReference>
<evidence type="ECO:0000313" key="6">
    <source>
        <dbReference type="EMBL" id="TNJ30160.1"/>
    </source>
</evidence>
<dbReference type="VEuPathDB" id="GiardiaDB:GMRT_14299"/>
<dbReference type="Pfam" id="PF17855">
    <property type="entry name" value="MCM_lid"/>
    <property type="match status" value="1"/>
</dbReference>
<dbReference type="GO" id="GO:0005524">
    <property type="term" value="F:ATP binding"/>
    <property type="evidence" value="ECO:0007669"/>
    <property type="project" value="UniProtKB-KW"/>
</dbReference>
<protein>
    <submittedName>
        <fullName evidence="6">DNA replication licensing factor MCM7</fullName>
    </submittedName>
</protein>
<name>A0A4Z1SX93_GIAMU</name>
<dbReference type="GO" id="GO:0005634">
    <property type="term" value="C:nucleus"/>
    <property type="evidence" value="ECO:0007669"/>
    <property type="project" value="TreeGrafter"/>
</dbReference>
<dbReference type="EMBL" id="VDLU01000001">
    <property type="protein sequence ID" value="TNJ30160.1"/>
    <property type="molecule type" value="Genomic_DNA"/>
</dbReference>
<dbReference type="SUPFAM" id="SSF50249">
    <property type="entry name" value="Nucleic acid-binding proteins"/>
    <property type="match status" value="1"/>
</dbReference>
<organism evidence="6 7">
    <name type="scientific">Giardia muris</name>
    <dbReference type="NCBI Taxonomy" id="5742"/>
    <lineage>
        <taxon>Eukaryota</taxon>
        <taxon>Metamonada</taxon>
        <taxon>Diplomonadida</taxon>
        <taxon>Hexamitidae</taxon>
        <taxon>Giardiinae</taxon>
        <taxon>Giardia</taxon>
    </lineage>
</organism>
<dbReference type="PROSITE" id="PS50051">
    <property type="entry name" value="MCM_2"/>
    <property type="match status" value="1"/>
</dbReference>
<dbReference type="PRINTS" id="PR01657">
    <property type="entry name" value="MCMFAMILY"/>
</dbReference>